<comment type="caution">
    <text evidence="2">The sequence shown here is derived from an EMBL/GenBank/DDBJ whole genome shotgun (WGS) entry which is preliminary data.</text>
</comment>
<sequence length="116" mass="12600">MRWWAVGKGESCTRSAMLSRTCTGRGQEAPRNAVSRVPPSRGRPTAQCAGAMHVCARAPIVTTRSRIQHGGDDGVCTPRRVDAQPCRYSRRSRELDAIINSIDCLSMHSLPPAVAI</sequence>
<dbReference type="AlphaFoldDB" id="A0A4C1X2T5"/>
<organism evidence="2 3">
    <name type="scientific">Eumeta variegata</name>
    <name type="common">Bagworm moth</name>
    <name type="synonym">Eumeta japonica</name>
    <dbReference type="NCBI Taxonomy" id="151549"/>
    <lineage>
        <taxon>Eukaryota</taxon>
        <taxon>Metazoa</taxon>
        <taxon>Ecdysozoa</taxon>
        <taxon>Arthropoda</taxon>
        <taxon>Hexapoda</taxon>
        <taxon>Insecta</taxon>
        <taxon>Pterygota</taxon>
        <taxon>Neoptera</taxon>
        <taxon>Endopterygota</taxon>
        <taxon>Lepidoptera</taxon>
        <taxon>Glossata</taxon>
        <taxon>Ditrysia</taxon>
        <taxon>Tineoidea</taxon>
        <taxon>Psychidae</taxon>
        <taxon>Oiketicinae</taxon>
        <taxon>Eumeta</taxon>
    </lineage>
</organism>
<protein>
    <submittedName>
        <fullName evidence="2">Uncharacterized protein</fullName>
    </submittedName>
</protein>
<name>A0A4C1X2T5_EUMVA</name>
<proteinExistence type="predicted"/>
<gene>
    <name evidence="2" type="ORF">EVAR_44110_1</name>
</gene>
<dbReference type="Proteomes" id="UP000299102">
    <property type="component" value="Unassembled WGS sequence"/>
</dbReference>
<accession>A0A4C1X2T5</accession>
<feature type="region of interest" description="Disordered" evidence="1">
    <location>
        <begin position="23"/>
        <end position="45"/>
    </location>
</feature>
<evidence type="ECO:0000256" key="1">
    <source>
        <dbReference type="SAM" id="MobiDB-lite"/>
    </source>
</evidence>
<evidence type="ECO:0000313" key="2">
    <source>
        <dbReference type="EMBL" id="GBP57292.1"/>
    </source>
</evidence>
<keyword evidence="3" id="KW-1185">Reference proteome</keyword>
<dbReference type="EMBL" id="BGZK01000712">
    <property type="protein sequence ID" value="GBP57292.1"/>
    <property type="molecule type" value="Genomic_DNA"/>
</dbReference>
<reference evidence="2 3" key="1">
    <citation type="journal article" date="2019" name="Commun. Biol.">
        <title>The bagworm genome reveals a unique fibroin gene that provides high tensile strength.</title>
        <authorList>
            <person name="Kono N."/>
            <person name="Nakamura H."/>
            <person name="Ohtoshi R."/>
            <person name="Tomita M."/>
            <person name="Numata K."/>
            <person name="Arakawa K."/>
        </authorList>
    </citation>
    <scope>NUCLEOTIDE SEQUENCE [LARGE SCALE GENOMIC DNA]</scope>
</reference>
<evidence type="ECO:0000313" key="3">
    <source>
        <dbReference type="Proteomes" id="UP000299102"/>
    </source>
</evidence>